<sequence>MKLSSFLFIALLLHAVTLVAGAEEDGEVSLVKRARTKKRHKEQRNNHWFAKYGAFHQQNVDDGNDNSPRLQTTHEAAQAGASHRPQRNKAASFVIPESSDHLPGSSAEWQLSSEDSPHSSQDWEPEGPPPTSSSSAGSEDTSSAYYSSEEWEPHQARQYSSSTARTRASISKAATRPKAFKVEVGDSSKTAAKKSRLHGANESSAIVHTSGDEKHINRVDPSTSSDHEKAPSHTLKLLDDLRQSNPAIPRRPLSEESIDPTTDSPGLQPNQSLRSKTQEKLFCEKLERLTEDVIKAFELESHPGKSEEAQKFLLTTAIFNARQKFRRATIKKDPSQASRNFFAVKNTYPLIDKELMKKLSHRVASEKYRNKNLGYSNEVARKNYHKRFGPSKQELAEGYILTPEQEKARNIRSTAKRLRDLLWKTIRRPPLVKGKKRKRRPGPIAKSWDQSNTNELFRFVREHPKHQKILELFDEAKAKAKIPPEYWEETKTTSGPSSPGGGERR</sequence>
<feature type="signal peptide" evidence="2">
    <location>
        <begin position="1"/>
        <end position="21"/>
    </location>
</feature>
<protein>
    <submittedName>
        <fullName evidence="3">Uncharacterized protein</fullName>
    </submittedName>
</protein>
<dbReference type="InParanoid" id="A0A316YIS9"/>
<feature type="compositionally biased region" description="Polar residues" evidence="1">
    <location>
        <begin position="259"/>
        <end position="275"/>
    </location>
</feature>
<feature type="compositionally biased region" description="Low complexity" evidence="1">
    <location>
        <begin position="156"/>
        <end position="176"/>
    </location>
</feature>
<feature type="region of interest" description="Disordered" evidence="1">
    <location>
        <begin position="97"/>
        <end position="276"/>
    </location>
</feature>
<keyword evidence="4" id="KW-1185">Reference proteome</keyword>
<feature type="compositionally biased region" description="Polar residues" evidence="1">
    <location>
        <begin position="107"/>
        <end position="122"/>
    </location>
</feature>
<evidence type="ECO:0000313" key="4">
    <source>
        <dbReference type="Proteomes" id="UP000245768"/>
    </source>
</evidence>
<proteinExistence type="predicted"/>
<dbReference type="Proteomes" id="UP000245768">
    <property type="component" value="Unassembled WGS sequence"/>
</dbReference>
<evidence type="ECO:0000256" key="2">
    <source>
        <dbReference type="SAM" id="SignalP"/>
    </source>
</evidence>
<keyword evidence="2" id="KW-0732">Signal</keyword>
<feature type="compositionally biased region" description="Low complexity" evidence="1">
    <location>
        <begin position="132"/>
        <end position="144"/>
    </location>
</feature>
<feature type="region of interest" description="Disordered" evidence="1">
    <location>
        <begin position="483"/>
        <end position="505"/>
    </location>
</feature>
<dbReference type="GeneID" id="37046380"/>
<feature type="compositionally biased region" description="Basic and acidic residues" evidence="1">
    <location>
        <begin position="225"/>
        <end position="242"/>
    </location>
</feature>
<reference evidence="3 4" key="1">
    <citation type="journal article" date="2018" name="Mol. Biol. Evol.">
        <title>Broad Genomic Sampling Reveals a Smut Pathogenic Ancestry of the Fungal Clade Ustilaginomycotina.</title>
        <authorList>
            <person name="Kijpornyongpan T."/>
            <person name="Mondo S.J."/>
            <person name="Barry K."/>
            <person name="Sandor L."/>
            <person name="Lee J."/>
            <person name="Lipzen A."/>
            <person name="Pangilinan J."/>
            <person name="LaButti K."/>
            <person name="Hainaut M."/>
            <person name="Henrissat B."/>
            <person name="Grigoriev I.V."/>
            <person name="Spatafora J.W."/>
            <person name="Aime M.C."/>
        </authorList>
    </citation>
    <scope>NUCLEOTIDE SEQUENCE [LARGE SCALE GENOMIC DNA]</scope>
    <source>
        <strain evidence="3 4">MCA 4198</strain>
    </source>
</reference>
<organism evidence="3 4">
    <name type="scientific">Acaromyces ingoldii</name>
    <dbReference type="NCBI Taxonomy" id="215250"/>
    <lineage>
        <taxon>Eukaryota</taxon>
        <taxon>Fungi</taxon>
        <taxon>Dikarya</taxon>
        <taxon>Basidiomycota</taxon>
        <taxon>Ustilaginomycotina</taxon>
        <taxon>Exobasidiomycetes</taxon>
        <taxon>Exobasidiales</taxon>
        <taxon>Cryptobasidiaceae</taxon>
        <taxon>Acaromyces</taxon>
    </lineage>
</organism>
<name>A0A316YIS9_9BASI</name>
<accession>A0A316YIS9</accession>
<gene>
    <name evidence="3" type="ORF">FA10DRAFT_295327</name>
</gene>
<dbReference type="RefSeq" id="XP_025376648.1">
    <property type="nucleotide sequence ID" value="XM_025524464.1"/>
</dbReference>
<evidence type="ECO:0000256" key="1">
    <source>
        <dbReference type="SAM" id="MobiDB-lite"/>
    </source>
</evidence>
<dbReference type="EMBL" id="KZ819637">
    <property type="protein sequence ID" value="PWN89450.1"/>
    <property type="molecule type" value="Genomic_DNA"/>
</dbReference>
<feature type="chain" id="PRO_5016347464" evidence="2">
    <location>
        <begin position="22"/>
        <end position="505"/>
    </location>
</feature>
<dbReference type="AlphaFoldDB" id="A0A316YIS9"/>
<evidence type="ECO:0000313" key="3">
    <source>
        <dbReference type="EMBL" id="PWN89450.1"/>
    </source>
</evidence>